<evidence type="ECO:0000259" key="3">
    <source>
        <dbReference type="Pfam" id="PF25023"/>
    </source>
</evidence>
<dbReference type="InterPro" id="IPR050708">
    <property type="entry name" value="T6SS_VgrG/RHS"/>
</dbReference>
<sequence>MKIIKLSNSLRISNLSKYFIFHLMLLVSTLLVFNTTYANGPTDQCARFGGAQALECTPASHPVSDWIYHAGNQNFASEDALTQYIWEHWATFPSDCLKYSCTSQITPGWDFNTVNPSNPNGNPPPAGVVWSYTGGLNNNEIQGQGKLAQFKVVRPATQDVSGYTWDYSWTYARNRNVDTYICPAGAQLWIRPKTDTTPTSMWCYIPKPIVQCKIRSSPATKNPCSITSGNKFKPQEDWAATVGPLRFNRVYNSISSGLIPELSTAQLDPNFTWTNGGAGGDAGSPASSKPRPNSASLGKTWTHNYNLQLIYTQPGQVILIRGNGLQVSASSIYTDTTIAGVNGWFIDRDQGLKLSQLTDGSWQVLNIKNNTVELYDTNGRLTQIKYANGQYVTVNYPATSGGTVFYDPSSVVDNFGQTMGFHYNTLNLLTSISLPSGGTITYTYDTQNRLSTIIRPGYGTKTYLYSENSTVAPSGNPNLLTGILDEKGTRYESYAYDTSDRGISTSMAGGVESYTLSYNANGYNAVTDPHGLTKNYYITTASGSPVVGTIVLMNSGSTTIQEHNYTYDAAGNIASDNHLGITTNYTYDLTRNLETSRTEAVGTLQERTITTQWDPNLPVPTLITESGKTTAYTYDNNGNALTKTVTDKTTTPFTIRTWTYTYNTVGQKLTEKTPAGETTTYAYDSNGRLITVTDALGNVTTYSNFTLLGPAATITYPNGNKVDYVFDEAARVKQSSETVYSAPYQATDSTTSTHWPQWIIDLINALCQLIGSASPFDASGSTTASVVQPLTATASRVDVTKYYYDPIGQLTSVVMPSGETLTYSYDDAHRLVGATDSLGNSITYTLNGAGDITNTSIQDPTGNIKVKTQQIFDTLGRVQQDVGNNGQNTTYGYDNLDNLTSTTDALNRSTSSTYDALNRKVTDVDALGQTVKYGYNALDQLLTITDARNNTTTYTPNAFGEITKEVSPDTGTTTRSYTNGRLMSAVDSNSMTHAYGYDDIGRVTTRTDSGASTSTLTTQYGYDQGTYGKGYLTSVGNASSTLRYSRDSAGNVIEKVMAVGTSPFRVQYKYLAGNKISDIVMPSGRHISYAYTNGKITSVSILGLATLLNNVKYGPTGIVGWTWITSGSGATDTNTFSYDLDGRMTNVTSTGVLGRGYTYDAGNRILTISDILAGIGTQSYTHDKLDRLTLQTLANQTLGYSYDANSNRTSKTLTPNGGSAISSTYSIQDSTNRINTITANSTTNTMTYLPTGQLVNDGVHQFSYDAAGRSITIQNSATGATIYNSYNGLGERVSKKAGLNQIYFVYDENGHLLGEYDQNRAMIREYFWLGDRIVGMMSKDRPGVLLRVHTDHLGTVRAVSQGDGTNTRTVLWRFEGDAFGDTLPNEDVDGNGIKFTMPIRMPGQYYDAEVGTSYNYFRDYDASTGRYVESDPIGLSGGNNTYGYVGGNPNSKIDPDGQFAFLIPFLPEIGAAICEGGGCAAAASAIANAVGAIGLGAVLSNPHNVNDYNDNNIEKISNKREYERNCDDNDPPLADPCEEAKRKLKRAELCLSSRKAFTNKWYNGVDDRHSPQLYVDLENRIKAAEREVARKCACSKK</sequence>
<dbReference type="InterPro" id="IPR006530">
    <property type="entry name" value="YD"/>
</dbReference>
<feature type="region of interest" description="Disordered" evidence="2">
    <location>
        <begin position="273"/>
        <end position="297"/>
    </location>
</feature>
<gene>
    <name evidence="4" type="ORF">HYN46_16700</name>
</gene>
<dbReference type="OrthoDB" id="9816400at2"/>
<dbReference type="InterPro" id="IPR056823">
    <property type="entry name" value="TEN-like_YD-shell"/>
</dbReference>
<keyword evidence="5" id="KW-1185">Reference proteome</keyword>
<dbReference type="Proteomes" id="UP000253940">
    <property type="component" value="Chromosome"/>
</dbReference>
<evidence type="ECO:0000313" key="5">
    <source>
        <dbReference type="Proteomes" id="UP000253940"/>
    </source>
</evidence>
<dbReference type="InterPro" id="IPR031325">
    <property type="entry name" value="RHS_repeat"/>
</dbReference>
<dbReference type="EMBL" id="CP031222">
    <property type="protein sequence ID" value="AXI04331.1"/>
    <property type="molecule type" value="Genomic_DNA"/>
</dbReference>
<dbReference type="Pfam" id="PF05593">
    <property type="entry name" value="RHS_repeat"/>
    <property type="match status" value="5"/>
</dbReference>
<dbReference type="PANTHER" id="PTHR32305:SF15">
    <property type="entry name" value="PROTEIN RHSA-RELATED"/>
    <property type="match status" value="1"/>
</dbReference>
<dbReference type="KEGG" id="mbah:HYN46_16700"/>
<dbReference type="Pfam" id="PF25023">
    <property type="entry name" value="TEN_YD-shell"/>
    <property type="match status" value="1"/>
</dbReference>
<keyword evidence="1" id="KW-0677">Repeat</keyword>
<dbReference type="PANTHER" id="PTHR32305">
    <property type="match status" value="1"/>
</dbReference>
<evidence type="ECO:0000256" key="1">
    <source>
        <dbReference type="ARBA" id="ARBA00022737"/>
    </source>
</evidence>
<dbReference type="InterPro" id="IPR022385">
    <property type="entry name" value="Rhs_assc_core"/>
</dbReference>
<dbReference type="Gene3D" id="2.180.10.10">
    <property type="entry name" value="RHS repeat-associated core"/>
    <property type="match status" value="4"/>
</dbReference>
<dbReference type="NCBIfam" id="TIGR01643">
    <property type="entry name" value="YD_repeat_2x"/>
    <property type="match status" value="6"/>
</dbReference>
<proteinExistence type="predicted"/>
<dbReference type="NCBIfam" id="TIGR03696">
    <property type="entry name" value="Rhs_assc_core"/>
    <property type="match status" value="1"/>
</dbReference>
<accession>A0A345PAM2</accession>
<evidence type="ECO:0000256" key="2">
    <source>
        <dbReference type="SAM" id="MobiDB-lite"/>
    </source>
</evidence>
<protein>
    <submittedName>
        <fullName evidence="4">RHS repeat protein</fullName>
    </submittedName>
</protein>
<feature type="domain" description="Teneurin-like YD-shell" evidence="3">
    <location>
        <begin position="1178"/>
        <end position="1431"/>
    </location>
</feature>
<name>A0A345PAM2_9GAMM</name>
<organism evidence="4 5">
    <name type="scientific">Aquirhabdus parva</name>
    <dbReference type="NCBI Taxonomy" id="2283318"/>
    <lineage>
        <taxon>Bacteria</taxon>
        <taxon>Pseudomonadati</taxon>
        <taxon>Pseudomonadota</taxon>
        <taxon>Gammaproteobacteria</taxon>
        <taxon>Moraxellales</taxon>
        <taxon>Moraxellaceae</taxon>
        <taxon>Aquirhabdus</taxon>
    </lineage>
</organism>
<reference evidence="4 5" key="1">
    <citation type="submission" date="2018-07" db="EMBL/GenBank/DDBJ databases">
        <title>Genome sequencing of Moraxellaceae gen. HYN0046.</title>
        <authorList>
            <person name="Kim M."/>
            <person name="Yi H."/>
        </authorList>
    </citation>
    <scope>NUCLEOTIDE SEQUENCE [LARGE SCALE GENOMIC DNA]</scope>
    <source>
        <strain evidence="4 5">HYN0046</strain>
    </source>
</reference>
<evidence type="ECO:0000313" key="4">
    <source>
        <dbReference type="EMBL" id="AXI04331.1"/>
    </source>
</evidence>